<keyword evidence="1" id="KW-0670">Pyruvate</keyword>
<evidence type="ECO:0000313" key="2">
    <source>
        <dbReference type="Proteomes" id="UP000002664"/>
    </source>
</evidence>
<dbReference type="HOGENOM" id="CLU_2766282_0_0_2"/>
<dbReference type="Proteomes" id="UP000002664">
    <property type="component" value="Chromosome"/>
</dbReference>
<keyword evidence="1" id="KW-0418">Kinase</keyword>
<evidence type="ECO:0000313" key="1">
    <source>
        <dbReference type="EMBL" id="ADX85857.1"/>
    </source>
</evidence>
<dbReference type="EMBL" id="CP002425">
    <property type="protein sequence ID" value="ADX85857.1"/>
    <property type="molecule type" value="Genomic_DNA"/>
</dbReference>
<accession>F0NBU5</accession>
<dbReference type="GO" id="GO:0016301">
    <property type="term" value="F:kinase activity"/>
    <property type="evidence" value="ECO:0007669"/>
    <property type="project" value="UniProtKB-KW"/>
</dbReference>
<name>F0NBU5_SACI5</name>
<keyword evidence="1" id="KW-0808">Transferase</keyword>
<dbReference type="AlphaFoldDB" id="F0NBU5"/>
<dbReference type="eggNOG" id="arCOG05865">
    <property type="taxonomic scope" value="Archaea"/>
</dbReference>
<dbReference type="KEGG" id="sir:SiRe_1794"/>
<keyword evidence="2" id="KW-1185">Reference proteome</keyword>
<protein>
    <submittedName>
        <fullName evidence="1">Phosphoenolpyruvate carboxykinase</fullName>
    </submittedName>
</protein>
<organism evidence="1 2">
    <name type="scientific">Saccharolobus islandicus (strain REY15A)</name>
    <name type="common">Sulfolobus islandicus</name>
    <dbReference type="NCBI Taxonomy" id="930945"/>
    <lineage>
        <taxon>Archaea</taxon>
        <taxon>Thermoproteota</taxon>
        <taxon>Thermoprotei</taxon>
        <taxon>Sulfolobales</taxon>
        <taxon>Sulfolobaceae</taxon>
        <taxon>Saccharolobus</taxon>
    </lineage>
</organism>
<reference evidence="1 2" key="1">
    <citation type="journal article" date="2011" name="J. Bacteriol.">
        <title>Genome analyses of icelandic strains of Sulfolobus islandicus, model organisms for genetic and virus-host interaction studies.</title>
        <authorList>
            <person name="Guo L."/>
            <person name="Brugger K."/>
            <person name="Liu C."/>
            <person name="Shah S.A."/>
            <person name="Zheng H."/>
            <person name="Zhu Y."/>
            <person name="Wang S."/>
            <person name="Lillestol R.K."/>
            <person name="Chen L."/>
            <person name="Frank J."/>
            <person name="Prangishvili D."/>
            <person name="Paulin L."/>
            <person name="She Q."/>
            <person name="Huang L."/>
            <person name="Garrett R.A."/>
        </authorList>
    </citation>
    <scope>NUCLEOTIDE SEQUENCE [LARGE SCALE GENOMIC DNA]</scope>
    <source>
        <strain evidence="1 2">REY15A</strain>
    </source>
</reference>
<gene>
    <name evidence="1" type="ordered locus">SiRe_1794</name>
</gene>
<proteinExistence type="predicted"/>
<dbReference type="STRING" id="930945.SiRe_1794"/>
<sequence>MYIISLGTEEDKEYVRKKALELKEEIPLKTKGHTIHFDHTLDKLELGRIRLYFQILKFLMLILSPRMRD</sequence>